<reference evidence="1 2" key="1">
    <citation type="journal article" date="2019" name="Genome Biol. Evol.">
        <title>Genomic Plasticity Mediated by Transposable Elements in the Plant Pathogenic Fungus Colletotrichum higginsianum.</title>
        <authorList>
            <person name="Tsushima A."/>
            <person name="Gan P."/>
            <person name="Kumakura N."/>
            <person name="Narusaka M."/>
            <person name="Takano Y."/>
            <person name="Narusaka Y."/>
            <person name="Shirasu K."/>
        </authorList>
    </citation>
    <scope>NUCLEOTIDE SEQUENCE [LARGE SCALE GENOMIC DNA]</scope>
    <source>
        <strain evidence="1 2">MAFF305635-RFP</strain>
    </source>
</reference>
<evidence type="ECO:0000313" key="1">
    <source>
        <dbReference type="EMBL" id="TIC91638.1"/>
    </source>
</evidence>
<dbReference type="AlphaFoldDB" id="A0A4T0VHH1"/>
<protein>
    <recommendedName>
        <fullName evidence="3">NB-ARC domain-containing protein</fullName>
    </recommendedName>
</protein>
<dbReference type="OrthoDB" id="448455at2759"/>
<organism evidence="1 2">
    <name type="scientific">Colletotrichum higginsianum</name>
    <dbReference type="NCBI Taxonomy" id="80884"/>
    <lineage>
        <taxon>Eukaryota</taxon>
        <taxon>Fungi</taxon>
        <taxon>Dikarya</taxon>
        <taxon>Ascomycota</taxon>
        <taxon>Pezizomycotina</taxon>
        <taxon>Sordariomycetes</taxon>
        <taxon>Hypocreomycetidae</taxon>
        <taxon>Glomerellales</taxon>
        <taxon>Glomerellaceae</taxon>
        <taxon>Colletotrichum</taxon>
        <taxon>Colletotrichum destructivum species complex</taxon>
    </lineage>
</organism>
<dbReference type="Proteomes" id="UP000305883">
    <property type="component" value="Unassembled WGS sequence"/>
</dbReference>
<accession>A0A4T0VHH1</accession>
<dbReference type="EMBL" id="MWPZ01000009">
    <property type="protein sequence ID" value="TIC91638.1"/>
    <property type="molecule type" value="Genomic_DNA"/>
</dbReference>
<evidence type="ECO:0000313" key="2">
    <source>
        <dbReference type="Proteomes" id="UP000305883"/>
    </source>
</evidence>
<proteinExistence type="predicted"/>
<gene>
    <name evidence="1" type="ORF">CH35J_010954</name>
</gene>
<evidence type="ECO:0008006" key="3">
    <source>
        <dbReference type="Google" id="ProtNLM"/>
    </source>
</evidence>
<comment type="caution">
    <text evidence="1">The sequence shown here is derived from an EMBL/GenBank/DDBJ whole genome shotgun (WGS) entry which is preliminary data.</text>
</comment>
<name>A0A4T0VHH1_9PEZI</name>
<sequence length="87" mass="9758">MEAVELVGALQGLGDNVRILLTSRTSTNFEGFFKDAVRIDIKAKDEDVRLYLERKIPKHFRLAKHVCADPKLQDDIITSIAESAQGM</sequence>